<proteinExistence type="predicted"/>
<protein>
    <submittedName>
        <fullName evidence="1">Major tail protein</fullName>
    </submittedName>
</protein>
<dbReference type="RefSeq" id="YP_010772413.1">
    <property type="nucleotide sequence ID" value="NC_074643.1"/>
</dbReference>
<dbReference type="EMBL" id="LC711080">
    <property type="protein sequence ID" value="BDI54970.1"/>
    <property type="molecule type" value="Genomic_DNA"/>
</dbReference>
<keyword evidence="2" id="KW-1185">Reference proteome</keyword>
<accession>A0AA35CPI9</accession>
<name>A0AA35CPI9_9CAUD</name>
<organism evidence="1 2">
    <name type="scientific">Lokiarchaeia virus VerdaV4</name>
    <dbReference type="NCBI Taxonomy" id="3070172"/>
    <lineage>
        <taxon>Viruses</taxon>
        <taxon>Duplodnaviria</taxon>
        <taxon>Heunggongvirae</taxon>
        <taxon>Uroviricota</taxon>
        <taxon>Caudoviricetes</taxon>
        <taxon>Verdandiviridae</taxon>
        <taxon>Dolusvirus</taxon>
        <taxon>Dolusvirus pacificense</taxon>
    </lineage>
</organism>
<dbReference type="KEGG" id="vg:80402125"/>
<evidence type="ECO:0000313" key="1">
    <source>
        <dbReference type="EMBL" id="BDI54970.1"/>
    </source>
</evidence>
<sequence>MTLIWARDKYYMAYAIGTVDLDAWDHNRAALIAADLNALDWFHHASIIHTKPIYKEVNPMTASHYPKRIQTGRKRGRLATTHYFQTAILTYAAMGACTTSHNGAEVTTVKCVAGSALTAADYFFINCIEANNYIWFTVDGGGADPTPGGIAIGPCVVLSTDTPAEIAGKLKTTMNAGNYGATVATDTVTITNVSTGAVVDASDGNTDFTIAITTQGTDNHAITKATDENPIRLAFHYKKEGGTAQRRKDMEGFIPGMMKISVSENSPIAMQTYTGQFVYTGPGDDLAQPTAHAQYLLAPFSWYDYKHASGASAFTYNSGDINVDIVDIVMKFGWTGALFGAYSGYYPSNGLVQPPFIGEVELGVRLTDAGGTGIDTISDLRAVASAEGAAEYDGDLDFIADFYRSATIYNKYTWDKMMIDPDSYEEVFMSEGEWFDGCRFTLKFLNENSSLAVEEKNPLSKIYYEND</sequence>
<reference evidence="1 2" key="1">
    <citation type="journal article" date="2022" name="Nat. Microbiol.">
        <title>Three families of Asgard archaeal viruses identified in metagenome-assembled genomes.</title>
        <authorList>
            <person name="Medvedeva S."/>
            <person name="Sun J."/>
            <person name="Yutin N."/>
            <person name="Koonin E.V."/>
            <person name="Nunoura T."/>
            <person name="Rinke C."/>
            <person name="Krupovic M."/>
        </authorList>
    </citation>
    <scope>NUCLEOTIDE SEQUENCE [LARGE SCALE GENOMIC DNA]</scope>
    <source>
        <strain evidence="1">VerdaV4</strain>
    </source>
</reference>
<evidence type="ECO:0000313" key="2">
    <source>
        <dbReference type="Proteomes" id="UP001162249"/>
    </source>
</evidence>
<dbReference type="GeneID" id="80402125"/>
<dbReference type="Proteomes" id="UP001162249">
    <property type="component" value="Segment"/>
</dbReference>